<evidence type="ECO:0000313" key="2">
    <source>
        <dbReference type="Proteomes" id="UP000095228"/>
    </source>
</evidence>
<keyword evidence="2" id="KW-1185">Reference proteome</keyword>
<evidence type="ECO:0000313" key="1">
    <source>
        <dbReference type="EMBL" id="AOS45076.1"/>
    </source>
</evidence>
<name>A0A1D8AW32_9BACT</name>
<dbReference type="STRING" id="1838286.Verru16b_02152"/>
<dbReference type="Proteomes" id="UP000095228">
    <property type="component" value="Chromosome"/>
</dbReference>
<gene>
    <name evidence="1" type="ORF">Verru16b_02152</name>
</gene>
<reference evidence="1 2" key="1">
    <citation type="submission" date="2016-06" db="EMBL/GenBank/DDBJ databases">
        <title>Three novel species with peptidoglycan cell walls form the new genus Lacunisphaera gen. nov. in the family Opitutaceae of the verrucomicrobial subdivision 4.</title>
        <authorList>
            <person name="Rast P."/>
            <person name="Gloeckner I."/>
            <person name="Jogler M."/>
            <person name="Boedeker C."/>
            <person name="Jeske O."/>
            <person name="Wiegand S."/>
            <person name="Reinhardt R."/>
            <person name="Schumann P."/>
            <person name="Rohde M."/>
            <person name="Spring S."/>
            <person name="Gloeckner F.O."/>
            <person name="Jogler C."/>
        </authorList>
    </citation>
    <scope>NUCLEOTIDE SEQUENCE [LARGE SCALE GENOMIC DNA]</scope>
    <source>
        <strain evidence="1 2">IG16b</strain>
    </source>
</reference>
<dbReference type="AlphaFoldDB" id="A0A1D8AW32"/>
<dbReference type="RefSeq" id="WP_157772381.1">
    <property type="nucleotide sequence ID" value="NZ_CP016094.1"/>
</dbReference>
<sequence length="153" mass="16623">MRNLLKPNRKNFYLPDLESPIRLSPAAVVSIRQNFPGTKDAATGNGLALARVTGNSWGLPMAEPTPKAILSSKCIAYSEALLQYRRSVMTDQQAIQQGRDLFVWLQGRGALANDERAAVAGRCIDLGITLLKAGAETVDRITASIQDTYVSYA</sequence>
<dbReference type="EMBL" id="CP016094">
    <property type="protein sequence ID" value="AOS45076.1"/>
    <property type="molecule type" value="Genomic_DNA"/>
</dbReference>
<dbReference type="KEGG" id="obg:Verru16b_02152"/>
<proteinExistence type="predicted"/>
<protein>
    <submittedName>
        <fullName evidence="1">Uncharacterized protein</fullName>
    </submittedName>
</protein>
<organism evidence="1 2">
    <name type="scientific">Lacunisphaera limnophila</name>
    <dbReference type="NCBI Taxonomy" id="1838286"/>
    <lineage>
        <taxon>Bacteria</taxon>
        <taxon>Pseudomonadati</taxon>
        <taxon>Verrucomicrobiota</taxon>
        <taxon>Opitutia</taxon>
        <taxon>Opitutales</taxon>
        <taxon>Opitutaceae</taxon>
        <taxon>Lacunisphaera</taxon>
    </lineage>
</organism>
<accession>A0A1D8AW32</accession>